<protein>
    <submittedName>
        <fullName evidence="2">O-acetylhomoserine (Thiol)-lyase</fullName>
    </submittedName>
</protein>
<feature type="transmembrane region" description="Helical" evidence="1">
    <location>
        <begin position="42"/>
        <end position="64"/>
    </location>
</feature>
<keyword evidence="3" id="KW-1185">Reference proteome</keyword>
<keyword evidence="1" id="KW-0472">Membrane</keyword>
<keyword evidence="1" id="KW-1133">Transmembrane helix</keyword>
<dbReference type="EMBL" id="KN422378">
    <property type="protein sequence ID" value="KHG22636.1"/>
    <property type="molecule type" value="Genomic_DNA"/>
</dbReference>
<name>A0A0B0PGX7_GOSAR</name>
<evidence type="ECO:0000313" key="3">
    <source>
        <dbReference type="Proteomes" id="UP000032142"/>
    </source>
</evidence>
<organism evidence="2 3">
    <name type="scientific">Gossypium arboreum</name>
    <name type="common">Tree cotton</name>
    <name type="synonym">Gossypium nanking</name>
    <dbReference type="NCBI Taxonomy" id="29729"/>
    <lineage>
        <taxon>Eukaryota</taxon>
        <taxon>Viridiplantae</taxon>
        <taxon>Streptophyta</taxon>
        <taxon>Embryophyta</taxon>
        <taxon>Tracheophyta</taxon>
        <taxon>Spermatophyta</taxon>
        <taxon>Magnoliopsida</taxon>
        <taxon>eudicotyledons</taxon>
        <taxon>Gunneridae</taxon>
        <taxon>Pentapetalae</taxon>
        <taxon>rosids</taxon>
        <taxon>malvids</taxon>
        <taxon>Malvales</taxon>
        <taxon>Malvaceae</taxon>
        <taxon>Malvoideae</taxon>
        <taxon>Gossypium</taxon>
    </lineage>
</organism>
<keyword evidence="2" id="KW-0456">Lyase</keyword>
<dbReference type="GO" id="GO:0016829">
    <property type="term" value="F:lyase activity"/>
    <property type="evidence" value="ECO:0007669"/>
    <property type="project" value="UniProtKB-KW"/>
</dbReference>
<accession>A0A0B0PGX7</accession>
<keyword evidence="1" id="KW-0812">Transmembrane</keyword>
<sequence>MNPASEWINWLRWGHVNRESLGRHPQKTRACELSMWQGLGPIIFLIWSVLSLFGSFLTPFASWCSPE</sequence>
<dbReference type="Proteomes" id="UP000032142">
    <property type="component" value="Unassembled WGS sequence"/>
</dbReference>
<evidence type="ECO:0000313" key="2">
    <source>
        <dbReference type="EMBL" id="KHG22636.1"/>
    </source>
</evidence>
<proteinExistence type="predicted"/>
<dbReference type="AlphaFoldDB" id="A0A0B0PGX7"/>
<evidence type="ECO:0000256" key="1">
    <source>
        <dbReference type="SAM" id="Phobius"/>
    </source>
</evidence>
<reference evidence="3" key="1">
    <citation type="submission" date="2014-09" db="EMBL/GenBank/DDBJ databases">
        <authorList>
            <person name="Mudge J."/>
            <person name="Ramaraj T."/>
            <person name="Lindquist I.E."/>
            <person name="Bharti A.K."/>
            <person name="Sundararajan A."/>
            <person name="Cameron C.T."/>
            <person name="Woodward J.E."/>
            <person name="May G.D."/>
            <person name="Brubaker C."/>
            <person name="Broadhvest J."/>
            <person name="Wilkins T.A."/>
        </authorList>
    </citation>
    <scope>NUCLEOTIDE SEQUENCE</scope>
    <source>
        <strain evidence="3">cv. AKA8401</strain>
    </source>
</reference>
<gene>
    <name evidence="2" type="ORF">F383_28865</name>
</gene>